<name>A0ACB8QJS7_9AGAM</name>
<evidence type="ECO:0000313" key="1">
    <source>
        <dbReference type="EMBL" id="KAI0031950.1"/>
    </source>
</evidence>
<comment type="caution">
    <text evidence="1">The sequence shown here is derived from an EMBL/GenBank/DDBJ whole genome shotgun (WGS) entry which is preliminary data.</text>
</comment>
<organism evidence="1 2">
    <name type="scientific">Vararia minispora EC-137</name>
    <dbReference type="NCBI Taxonomy" id="1314806"/>
    <lineage>
        <taxon>Eukaryota</taxon>
        <taxon>Fungi</taxon>
        <taxon>Dikarya</taxon>
        <taxon>Basidiomycota</taxon>
        <taxon>Agaricomycotina</taxon>
        <taxon>Agaricomycetes</taxon>
        <taxon>Russulales</taxon>
        <taxon>Lachnocladiaceae</taxon>
        <taxon>Vararia</taxon>
    </lineage>
</organism>
<protein>
    <submittedName>
        <fullName evidence="1">Cytochrome P450</fullName>
    </submittedName>
</protein>
<proteinExistence type="predicted"/>
<gene>
    <name evidence="1" type="ORF">K488DRAFT_86328</name>
</gene>
<accession>A0ACB8QJS7</accession>
<dbReference type="EMBL" id="MU273562">
    <property type="protein sequence ID" value="KAI0031950.1"/>
    <property type="molecule type" value="Genomic_DNA"/>
</dbReference>
<reference evidence="1" key="2">
    <citation type="journal article" date="2022" name="New Phytol.">
        <title>Evolutionary transition to the ectomycorrhizal habit in the genomes of a hyperdiverse lineage of mushroom-forming fungi.</title>
        <authorList>
            <person name="Looney B."/>
            <person name="Miyauchi S."/>
            <person name="Morin E."/>
            <person name="Drula E."/>
            <person name="Courty P.E."/>
            <person name="Kohler A."/>
            <person name="Kuo A."/>
            <person name="LaButti K."/>
            <person name="Pangilinan J."/>
            <person name="Lipzen A."/>
            <person name="Riley R."/>
            <person name="Andreopoulos W."/>
            <person name="He G."/>
            <person name="Johnson J."/>
            <person name="Nolan M."/>
            <person name="Tritt A."/>
            <person name="Barry K.W."/>
            <person name="Grigoriev I.V."/>
            <person name="Nagy L.G."/>
            <person name="Hibbett D."/>
            <person name="Henrissat B."/>
            <person name="Matheny P.B."/>
            <person name="Labbe J."/>
            <person name="Martin F.M."/>
        </authorList>
    </citation>
    <scope>NUCLEOTIDE SEQUENCE</scope>
    <source>
        <strain evidence="1">EC-137</strain>
    </source>
</reference>
<evidence type="ECO:0000313" key="2">
    <source>
        <dbReference type="Proteomes" id="UP000814128"/>
    </source>
</evidence>
<sequence length="460" mass="52250">MPRVFPWIQYATWARTYGDTISLSVLGQTIVVLNSHEAVKDVVLARSANGRPHVQYAEMAGWSGSSLALLGSGREWRDRRRVMDTYFRPAAIQRYRHVQMEKLISMLKRIVEKPDAIQVHTRRYIEAVVMDIVFGHDVESDPDYLLRINKEFQDIGLLTLLPGALIVNTFPILGRLPQWMLGKNITTLIEKGRRAWQQVRDEPINWVRTNIKNGTAKESLVRTSLADLPEGDTNGVRVLADAFGNVFSAAIDTSTTTLRNVLLQMILQPDIQTKAQEELDRVVGRERLPDFDDRPKLPYVEAILMEALRWETIVPFGIPHMAEEDVILKDFCIPKGATVIGNAWAILRDPAHYTDPHIFKPIRHLSADGHVIEDPLIEYAFGFGMRKCPGRQFADATTWLYVASVLAVFDIQKMKDESGDEIPVELKYDPALSLVHEPMPFTCALVPRDDQTLGYILQHY</sequence>
<dbReference type="Proteomes" id="UP000814128">
    <property type="component" value="Unassembled WGS sequence"/>
</dbReference>
<reference evidence="1" key="1">
    <citation type="submission" date="2021-02" db="EMBL/GenBank/DDBJ databases">
        <authorList>
            <consortium name="DOE Joint Genome Institute"/>
            <person name="Ahrendt S."/>
            <person name="Looney B.P."/>
            <person name="Miyauchi S."/>
            <person name="Morin E."/>
            <person name="Drula E."/>
            <person name="Courty P.E."/>
            <person name="Chicoki N."/>
            <person name="Fauchery L."/>
            <person name="Kohler A."/>
            <person name="Kuo A."/>
            <person name="Labutti K."/>
            <person name="Pangilinan J."/>
            <person name="Lipzen A."/>
            <person name="Riley R."/>
            <person name="Andreopoulos W."/>
            <person name="He G."/>
            <person name="Johnson J."/>
            <person name="Barry K.W."/>
            <person name="Grigoriev I.V."/>
            <person name="Nagy L."/>
            <person name="Hibbett D."/>
            <person name="Henrissat B."/>
            <person name="Matheny P.B."/>
            <person name="Labbe J."/>
            <person name="Martin F."/>
        </authorList>
    </citation>
    <scope>NUCLEOTIDE SEQUENCE</scope>
    <source>
        <strain evidence="1">EC-137</strain>
    </source>
</reference>
<keyword evidence="2" id="KW-1185">Reference proteome</keyword>